<dbReference type="EMBL" id="CAXAMM010042851">
    <property type="protein sequence ID" value="CAK9107114.1"/>
    <property type="molecule type" value="Genomic_DNA"/>
</dbReference>
<accession>A0ABP0S484</accession>
<proteinExistence type="predicted"/>
<keyword evidence="3" id="KW-0648">Protein biosynthesis</keyword>
<evidence type="ECO:0000256" key="1">
    <source>
        <dbReference type="ARBA" id="ARBA00022490"/>
    </source>
</evidence>
<dbReference type="PANTHER" id="PTHR42908">
    <property type="entry name" value="TRANSLATION ELONGATION FACTOR-RELATED"/>
    <property type="match status" value="1"/>
</dbReference>
<keyword evidence="1" id="KW-0963">Cytoplasm</keyword>
<dbReference type="Gene3D" id="3.40.50.300">
    <property type="entry name" value="P-loop containing nucleotide triphosphate hydrolases"/>
    <property type="match status" value="1"/>
</dbReference>
<gene>
    <name evidence="5" type="ORF">SCF082_LOCUS49870</name>
</gene>
<dbReference type="SUPFAM" id="SSF52540">
    <property type="entry name" value="P-loop containing nucleoside triphosphate hydrolases"/>
    <property type="match status" value="1"/>
</dbReference>
<evidence type="ECO:0000256" key="2">
    <source>
        <dbReference type="ARBA" id="ARBA00022768"/>
    </source>
</evidence>
<evidence type="ECO:0000313" key="5">
    <source>
        <dbReference type="EMBL" id="CAK9107114.1"/>
    </source>
</evidence>
<dbReference type="InterPro" id="IPR027417">
    <property type="entry name" value="P-loop_NTPase"/>
</dbReference>
<evidence type="ECO:0000313" key="6">
    <source>
        <dbReference type="Proteomes" id="UP001642464"/>
    </source>
</evidence>
<dbReference type="GO" id="GO:0003746">
    <property type="term" value="F:translation elongation factor activity"/>
    <property type="evidence" value="ECO:0007669"/>
    <property type="project" value="UniProtKB-KW"/>
</dbReference>
<evidence type="ECO:0000259" key="4">
    <source>
        <dbReference type="Pfam" id="PF00009"/>
    </source>
</evidence>
<keyword evidence="2 5" id="KW-0251">Elongation factor</keyword>
<dbReference type="Gene3D" id="3.40.50.150">
    <property type="entry name" value="Vaccinia Virus protein VP39"/>
    <property type="match status" value="1"/>
</dbReference>
<dbReference type="Proteomes" id="UP001642464">
    <property type="component" value="Unassembled WGS sequence"/>
</dbReference>
<dbReference type="InterPro" id="IPR000795">
    <property type="entry name" value="T_Tr_GTP-bd_dom"/>
</dbReference>
<dbReference type="Pfam" id="PF13578">
    <property type="entry name" value="Methyltransf_24"/>
    <property type="match status" value="1"/>
</dbReference>
<dbReference type="InterPro" id="IPR029063">
    <property type="entry name" value="SAM-dependent_MTases_sf"/>
</dbReference>
<dbReference type="PANTHER" id="PTHR42908:SF10">
    <property type="entry name" value="EUKARYOTIC TRANSLATION ELONGATION FACTOR 2"/>
    <property type="match status" value="1"/>
</dbReference>
<dbReference type="Pfam" id="PF00009">
    <property type="entry name" value="GTP_EFTU"/>
    <property type="match status" value="1"/>
</dbReference>
<dbReference type="SUPFAM" id="SSF53335">
    <property type="entry name" value="S-adenosyl-L-methionine-dependent methyltransferases"/>
    <property type="match status" value="1"/>
</dbReference>
<protein>
    <submittedName>
        <fullName evidence="5">Elongation factor 2 (EF-2)</fullName>
    </submittedName>
</protein>
<reference evidence="5 6" key="1">
    <citation type="submission" date="2024-02" db="EMBL/GenBank/DDBJ databases">
        <authorList>
            <person name="Chen Y."/>
            <person name="Shah S."/>
            <person name="Dougan E. K."/>
            <person name="Thang M."/>
            <person name="Chan C."/>
        </authorList>
    </citation>
    <scope>NUCLEOTIDE SEQUENCE [LARGE SCALE GENOMIC DNA]</scope>
</reference>
<evidence type="ECO:0000256" key="3">
    <source>
        <dbReference type="ARBA" id="ARBA00022917"/>
    </source>
</evidence>
<name>A0ABP0S484_9DINO</name>
<sequence length="634" mass="69928">MAFCLVSEADLAAALEMMSPQIAALDAAVELSKEPMEGNILYMHQSREPNPKNLAKQRNLFSLAASLPLEDSTIIEIGFNAGHSSLLMLFAHPKVRIIAFDLCEHSYTEPCFQILVTAFPGRIQLVPGRSQQTLPRWAQNHRNSRADLLHIDGDHDPHAARADLRNAKAVARDEAWVVFDDTCFSPLRAVWNEALDSKLLQVPDRVKFCPTNRHGIARYHRPKPKREEPLWDLAPALAHRGRMRHVLVLAPTDHGQDSLLGYVSRHRLCKGHTSKQSKLVPNTKERHQSEWLSLPLCYAAEDPILVQLVAPHFSDVQQINDCFPIVDGALIVVDCAEGLTEDFCQVFQAAMAHNIQPVLFLNKLDKLLSLEPNNELCYQKLSLIIDRLNDLLATSEVQAPNSKRSLHVDEGNVLFGRGSLSVAESIGGWGFRLEDLLTVQANHKGWTEEQVSKLRPRLWGEHFHDGRRWSDRANGATRGFCKLVLQPLREIYGVLEAPSETGMERLRLLGVVPKEDLVGNAWKQSAMEAWLPLVDTLLNALALKVPAPKAPPANSVFYAARCVESLDGQCFALGRHVAAQAIAPNLPHVTALPGSWLLNGPAAVPLEAALSTVPGAMLGLSVDSPPLGVALTVG</sequence>
<organism evidence="5 6">
    <name type="scientific">Durusdinium trenchii</name>
    <dbReference type="NCBI Taxonomy" id="1381693"/>
    <lineage>
        <taxon>Eukaryota</taxon>
        <taxon>Sar</taxon>
        <taxon>Alveolata</taxon>
        <taxon>Dinophyceae</taxon>
        <taxon>Suessiales</taxon>
        <taxon>Symbiodiniaceae</taxon>
        <taxon>Durusdinium</taxon>
    </lineage>
</organism>
<comment type="caution">
    <text evidence="5">The sequence shown here is derived from an EMBL/GenBank/DDBJ whole genome shotgun (WGS) entry which is preliminary data.</text>
</comment>
<feature type="domain" description="Tr-type G" evidence="4">
    <location>
        <begin position="325"/>
        <end position="394"/>
    </location>
</feature>
<keyword evidence="6" id="KW-1185">Reference proteome</keyword>